<accession>A0A2S8HJ35</accession>
<reference evidence="1 2" key="1">
    <citation type="submission" date="2018-02" db="EMBL/GenBank/DDBJ databases">
        <title>Draft genome sequencing of Pseudomonas frederiksbergensis 11-D3.</title>
        <authorList>
            <person name="Zheng B.-X."/>
        </authorList>
    </citation>
    <scope>NUCLEOTIDE SEQUENCE [LARGE SCALE GENOMIC DNA]</scope>
    <source>
        <strain evidence="1 2">11-D3</strain>
    </source>
</reference>
<evidence type="ECO:0000313" key="1">
    <source>
        <dbReference type="EMBL" id="PQP02510.1"/>
    </source>
</evidence>
<sequence>MLNSIVWIEHLASSERTPVESARKPYVPPICCKAAQFVTYKPESKGKSAKLKHAIQGYSPHLPATFRPMDENRCI</sequence>
<dbReference type="Proteomes" id="UP000239687">
    <property type="component" value="Unassembled WGS sequence"/>
</dbReference>
<dbReference type="AlphaFoldDB" id="A0A2S8HJ35"/>
<proteinExistence type="predicted"/>
<evidence type="ECO:0000313" key="2">
    <source>
        <dbReference type="Proteomes" id="UP000239687"/>
    </source>
</evidence>
<comment type="caution">
    <text evidence="1">The sequence shown here is derived from an EMBL/GenBank/DDBJ whole genome shotgun (WGS) entry which is preliminary data.</text>
</comment>
<dbReference type="EMBL" id="PUIN01000010">
    <property type="protein sequence ID" value="PQP02510.1"/>
    <property type="molecule type" value="Genomic_DNA"/>
</dbReference>
<name>A0A2S8HJ35_9PSED</name>
<protein>
    <submittedName>
        <fullName evidence="1">Uncharacterized protein</fullName>
    </submittedName>
</protein>
<organism evidence="1 2">
    <name type="scientific">Pseudomonas frederiksbergensis</name>
    <dbReference type="NCBI Taxonomy" id="104087"/>
    <lineage>
        <taxon>Bacteria</taxon>
        <taxon>Pseudomonadati</taxon>
        <taxon>Pseudomonadota</taxon>
        <taxon>Gammaproteobacteria</taxon>
        <taxon>Pseudomonadales</taxon>
        <taxon>Pseudomonadaceae</taxon>
        <taxon>Pseudomonas</taxon>
    </lineage>
</organism>
<gene>
    <name evidence="1" type="ORF">C5612_18100</name>
</gene>